<name>A0A383VLJ7_TETOB</name>
<dbReference type="Pfam" id="PF02151">
    <property type="entry name" value="UVR"/>
    <property type="match status" value="1"/>
</dbReference>
<dbReference type="PANTHER" id="PTHR34957:SF1">
    <property type="entry name" value="NUCLEAR TRANSPORT FACTOR 2 (NTF2) FAMILY PROTEIN"/>
    <property type="match status" value="1"/>
</dbReference>
<reference evidence="1 2" key="1">
    <citation type="submission" date="2016-10" db="EMBL/GenBank/DDBJ databases">
        <authorList>
            <person name="Cai Z."/>
        </authorList>
    </citation>
    <scope>NUCLEOTIDE SEQUENCE [LARGE SCALE GENOMIC DNA]</scope>
</reference>
<dbReference type="SUPFAM" id="SSF54427">
    <property type="entry name" value="NTF2-like"/>
    <property type="match status" value="1"/>
</dbReference>
<keyword evidence="2" id="KW-1185">Reference proteome</keyword>
<proteinExistence type="predicted"/>
<dbReference type="InterPro" id="IPR032710">
    <property type="entry name" value="NTF2-like_dom_sf"/>
</dbReference>
<sequence length="162" mass="18209">MTLAQLRKELDTAVKQEDYALAANLRDTLQQRQTDARLAIEDANERFYAAFRSGNIKEMDKVWGKGDHVQIVHPGSACIAGRELVMESWAAILRGVRPNAFKIGLEDVRVFALSDSQGLVTCLEVMDADDSRGRTVATNLFELQEGKWVMTHHHGSPLMRNR</sequence>
<accession>A0A383VLJ7</accession>
<dbReference type="InterPro" id="IPR001943">
    <property type="entry name" value="UVR_dom"/>
</dbReference>
<protein>
    <submittedName>
        <fullName evidence="1">Uncharacterized protein</fullName>
    </submittedName>
</protein>
<dbReference type="AlphaFoldDB" id="A0A383VLJ7"/>
<evidence type="ECO:0000313" key="2">
    <source>
        <dbReference type="Proteomes" id="UP000256970"/>
    </source>
</evidence>
<gene>
    <name evidence="1" type="ORF">BQ4739_LOCUS6090</name>
</gene>
<dbReference type="Gene3D" id="3.10.450.50">
    <property type="match status" value="1"/>
</dbReference>
<dbReference type="Pfam" id="PF13474">
    <property type="entry name" value="SnoaL_3"/>
    <property type="match status" value="1"/>
</dbReference>
<dbReference type="EMBL" id="FNXT01000650">
    <property type="protein sequence ID" value="SZX65612.1"/>
    <property type="molecule type" value="Genomic_DNA"/>
</dbReference>
<dbReference type="PANTHER" id="PTHR34957">
    <property type="entry name" value="NUCLEAR TRANSPORT FACTOR 2 (NTF2) FAMILY PROTEIN"/>
    <property type="match status" value="1"/>
</dbReference>
<dbReference type="Proteomes" id="UP000256970">
    <property type="component" value="Unassembled WGS sequence"/>
</dbReference>
<evidence type="ECO:0000313" key="1">
    <source>
        <dbReference type="EMBL" id="SZX65612.1"/>
    </source>
</evidence>
<dbReference type="InterPro" id="IPR037401">
    <property type="entry name" value="SnoaL-like"/>
</dbReference>
<organism evidence="1 2">
    <name type="scientific">Tetradesmus obliquus</name>
    <name type="common">Green alga</name>
    <name type="synonym">Acutodesmus obliquus</name>
    <dbReference type="NCBI Taxonomy" id="3088"/>
    <lineage>
        <taxon>Eukaryota</taxon>
        <taxon>Viridiplantae</taxon>
        <taxon>Chlorophyta</taxon>
        <taxon>core chlorophytes</taxon>
        <taxon>Chlorophyceae</taxon>
        <taxon>CS clade</taxon>
        <taxon>Sphaeropleales</taxon>
        <taxon>Scenedesmaceae</taxon>
        <taxon>Tetradesmus</taxon>
    </lineage>
</organism>